<evidence type="ECO:0000313" key="5">
    <source>
        <dbReference type="EnsemblFungi" id="MVLG_06016T0"/>
    </source>
</evidence>
<reference evidence="6" key="1">
    <citation type="submission" date="2010-11" db="EMBL/GenBank/DDBJ databases">
        <title>The genome sequence of Microbotryum violaceum strain p1A1 Lamole.</title>
        <authorList>
            <person name="Cuomo C."/>
            <person name="Perlin M."/>
            <person name="Young S.K."/>
            <person name="Zeng Q."/>
            <person name="Gargeya S."/>
            <person name="Alvarado L."/>
            <person name="Berlin A."/>
            <person name="Chapman S.B."/>
            <person name="Chen Z."/>
            <person name="Freedman E."/>
            <person name="Gellesch M."/>
            <person name="Goldberg J."/>
            <person name="Griggs A."/>
            <person name="Gujja S."/>
            <person name="Heilman E."/>
            <person name="Heiman D."/>
            <person name="Howarth C."/>
            <person name="Mehta T."/>
            <person name="Neiman D."/>
            <person name="Pearson M."/>
            <person name="Roberts A."/>
            <person name="Saif S."/>
            <person name="Shea T."/>
            <person name="Shenoy N."/>
            <person name="Sisk P."/>
            <person name="Stolte C."/>
            <person name="Sykes S."/>
            <person name="White J."/>
            <person name="Yandava C."/>
            <person name="Haas B."/>
            <person name="Nusbaum C."/>
            <person name="Birren B."/>
        </authorList>
    </citation>
    <scope>NUCLEOTIDE SEQUENCE [LARGE SCALE GENOMIC DNA]</scope>
    <source>
        <strain evidence="6">p1A1 Lamole</strain>
    </source>
</reference>
<keyword evidence="1" id="KW-0378">Hydrolase</keyword>
<dbReference type="OrthoDB" id="10263094at2759"/>
<evidence type="ECO:0000256" key="3">
    <source>
        <dbReference type="SAM" id="SignalP"/>
    </source>
</evidence>
<dbReference type="GO" id="GO:0016790">
    <property type="term" value="F:thiolester hydrolase activity"/>
    <property type="evidence" value="ECO:0007669"/>
    <property type="project" value="TreeGrafter"/>
</dbReference>
<dbReference type="EMBL" id="GL541737">
    <property type="protein sequence ID" value="KDE03504.1"/>
    <property type="molecule type" value="Genomic_DNA"/>
</dbReference>
<dbReference type="EMBL" id="AEIJ01000671">
    <property type="status" value="NOT_ANNOTATED_CDS"/>
    <property type="molecule type" value="Genomic_DNA"/>
</dbReference>
<organism evidence="4">
    <name type="scientific">Microbotryum lychnidis-dioicae (strain p1A1 Lamole / MvSl-1064)</name>
    <name type="common">Anther smut fungus</name>
    <dbReference type="NCBI Taxonomy" id="683840"/>
    <lineage>
        <taxon>Eukaryota</taxon>
        <taxon>Fungi</taxon>
        <taxon>Dikarya</taxon>
        <taxon>Basidiomycota</taxon>
        <taxon>Pucciniomycotina</taxon>
        <taxon>Microbotryomycetes</taxon>
        <taxon>Microbotryales</taxon>
        <taxon>Microbotryaceae</taxon>
        <taxon>Microbotryum</taxon>
    </lineage>
</organism>
<feature type="region of interest" description="Disordered" evidence="2">
    <location>
        <begin position="228"/>
        <end position="254"/>
    </location>
</feature>
<evidence type="ECO:0008006" key="7">
    <source>
        <dbReference type="Google" id="ProtNLM"/>
    </source>
</evidence>
<dbReference type="Pfam" id="PF02089">
    <property type="entry name" value="Palm_thioest"/>
    <property type="match status" value="1"/>
</dbReference>
<dbReference type="EnsemblFungi" id="MVLG_06016T0">
    <property type="protein sequence ID" value="MVLG_06016T0"/>
    <property type="gene ID" value="MVLG_06016"/>
</dbReference>
<evidence type="ECO:0000256" key="1">
    <source>
        <dbReference type="ARBA" id="ARBA00022801"/>
    </source>
</evidence>
<protein>
    <recommendedName>
        <fullName evidence="7">Palmitoyl-protein thioesterase 1</fullName>
    </recommendedName>
</protein>
<dbReference type="InterPro" id="IPR029058">
    <property type="entry name" value="AB_hydrolase_fold"/>
</dbReference>
<dbReference type="InParanoid" id="U5HFZ5"/>
<evidence type="ECO:0000313" key="4">
    <source>
        <dbReference type="EMBL" id="KDE03504.1"/>
    </source>
</evidence>
<name>U5HFZ5_USTV1</name>
<evidence type="ECO:0000313" key="6">
    <source>
        <dbReference type="Proteomes" id="UP000017200"/>
    </source>
</evidence>
<dbReference type="HOGENOM" id="CLU_050129_0_1_1"/>
<sequence>MRIAVYSSLWGLALLPCSSYARPASTSGADGRIKPNTSIPTPIILWHGLGDRYDAPGLLALKAELQGHHQLKGVYVHLIGVSEDGAADQRSTFFGNANDQIALVCEQLTQIPELVDTQLNPSGKVEAIGFSQGGQLLRGLVERCSELKFRSLITLGSQHMGISSLPPCPPGSSPFSTCHLFHLSLLKNGLYSSWAQQNLLPAQYVRDEARIEDYLKVNAFLKDVNNEREGDRQVGPPTDGEVIGVRGRDQGEGRNQTYKRNFARLEKLVLLRFSLDTTVVPPHTAHFTLPSPTASPCPIPLDPTCYVDPVEWADLPLYQDDYIGLKELDARGVVWKGICKGAHMEIDRRCWSTVTRVLVGNGEKEGDEDVRQNAFVLQG</sequence>
<reference evidence="5" key="4">
    <citation type="submission" date="2015-06" db="UniProtKB">
        <authorList>
            <consortium name="EnsemblFungi"/>
        </authorList>
    </citation>
    <scope>IDENTIFICATION</scope>
</reference>
<evidence type="ECO:0000256" key="2">
    <source>
        <dbReference type="SAM" id="MobiDB-lite"/>
    </source>
</evidence>
<feature type="signal peptide" evidence="3">
    <location>
        <begin position="1"/>
        <end position="21"/>
    </location>
</feature>
<dbReference type="AlphaFoldDB" id="U5HFZ5"/>
<reference evidence="4 6" key="3">
    <citation type="journal article" date="2015" name="BMC Genomics">
        <title>Sex and parasites: genomic and transcriptomic analysis of Microbotryum lychnidis-dioicae, the biotrophic and plant-castrating anther smut fungus.</title>
        <authorList>
            <person name="Perlin M.H."/>
            <person name="Amselem J."/>
            <person name="Fontanillas E."/>
            <person name="Toh S.S."/>
            <person name="Chen Z."/>
            <person name="Goldberg J."/>
            <person name="Duplessis S."/>
            <person name="Henrissat B."/>
            <person name="Young S."/>
            <person name="Zeng Q."/>
            <person name="Aguileta G."/>
            <person name="Petit E."/>
            <person name="Badouin H."/>
            <person name="Andrews J."/>
            <person name="Razeeq D."/>
            <person name="Gabaldon T."/>
            <person name="Quesneville H."/>
            <person name="Giraud T."/>
            <person name="Hood M.E."/>
            <person name="Schultz D.J."/>
            <person name="Cuomo C.A."/>
        </authorList>
    </citation>
    <scope>NUCLEOTIDE SEQUENCE [LARGE SCALE GENOMIC DNA]</scope>
    <source>
        <strain evidence="4">P1A1 Lamole</strain>
        <strain evidence="6">p1A1 Lamole</strain>
    </source>
</reference>
<dbReference type="PANTHER" id="PTHR11247">
    <property type="entry name" value="PALMITOYL-PROTEIN THIOESTERASE/DOLICHYLDIPHOSPHATASE 1"/>
    <property type="match status" value="1"/>
</dbReference>
<keyword evidence="6" id="KW-1185">Reference proteome</keyword>
<dbReference type="SUPFAM" id="SSF53474">
    <property type="entry name" value="alpha/beta-Hydrolases"/>
    <property type="match status" value="1"/>
</dbReference>
<reference evidence="4" key="2">
    <citation type="submission" date="2010-11" db="EMBL/GenBank/DDBJ databases">
        <authorList>
            <consortium name="The Broad Institute Genome Sequencing Platform"/>
            <person name="Earl A."/>
            <person name="Ward D."/>
            <person name="Feldgarden M."/>
            <person name="Gevers D."/>
            <person name="Butler R."/>
            <person name="Young S.K."/>
            <person name="Zeng Q."/>
            <person name="Gargeya S."/>
            <person name="Fitzgerald M."/>
            <person name="Haas B."/>
            <person name="Abouelleil A."/>
            <person name="Alvarado L."/>
            <person name="Arachchi H.M."/>
            <person name="Berlin A."/>
            <person name="Brown A."/>
            <person name="Chapman S.B."/>
            <person name="Chen Z."/>
            <person name="Dunbar C."/>
            <person name="Freedman E."/>
            <person name="Gearin G."/>
            <person name="Gellesch M."/>
            <person name="Goldberg J."/>
            <person name="Griggs A."/>
            <person name="Gujja S."/>
            <person name="Heilman E."/>
            <person name="Heiman D."/>
            <person name="Howarth C."/>
            <person name="Larson L."/>
            <person name="Lui A."/>
            <person name="MacDonald P.J.P."/>
            <person name="Mehta T."/>
            <person name="Montmayeur A."/>
            <person name="Murphy C."/>
            <person name="Neiman D."/>
            <person name="Pearson M."/>
            <person name="Priest M."/>
            <person name="Roberts A."/>
            <person name="Saif S."/>
            <person name="Shea T."/>
            <person name="Shenoy N."/>
            <person name="Sisk P."/>
            <person name="Stolte C."/>
            <person name="Sykes S."/>
            <person name="White J."/>
            <person name="Yandava C."/>
            <person name="Wortman J."/>
            <person name="Nusbaum C."/>
            <person name="Birren B."/>
        </authorList>
    </citation>
    <scope>NUCLEOTIDE SEQUENCE</scope>
    <source>
        <strain evidence="4">P1A1 Lamole</strain>
    </source>
</reference>
<dbReference type="PANTHER" id="PTHR11247:SF8">
    <property type="entry name" value="PALMITOYL-PROTEIN THIOESTERASE 1"/>
    <property type="match status" value="1"/>
</dbReference>
<gene>
    <name evidence="4" type="ORF">MVLG_06016</name>
</gene>
<dbReference type="STRING" id="683840.U5HFZ5"/>
<dbReference type="Gene3D" id="3.40.50.1820">
    <property type="entry name" value="alpha/beta hydrolase"/>
    <property type="match status" value="1"/>
</dbReference>
<keyword evidence="3" id="KW-0732">Signal</keyword>
<proteinExistence type="predicted"/>
<accession>U5HFZ5</accession>
<feature type="chain" id="PRO_5009724629" description="Palmitoyl-protein thioesterase 1" evidence="3">
    <location>
        <begin position="22"/>
        <end position="379"/>
    </location>
</feature>
<dbReference type="Proteomes" id="UP000017200">
    <property type="component" value="Unassembled WGS sequence"/>
</dbReference>